<proteinExistence type="predicted"/>
<organism evidence="1">
    <name type="scientific">Cytobacillus firmus</name>
    <name type="common">Bacillus firmus</name>
    <dbReference type="NCBI Taxonomy" id="1399"/>
    <lineage>
        <taxon>Bacteria</taxon>
        <taxon>Bacillati</taxon>
        <taxon>Bacillota</taxon>
        <taxon>Bacilli</taxon>
        <taxon>Bacillales</taxon>
        <taxon>Bacillaceae</taxon>
        <taxon>Cytobacillus</taxon>
    </lineage>
</organism>
<sequence>MSVWKQDLYLGQLVHHYVTERGFRLLYEKNKEVWLEDENSKPKRIIRIARRDFDWQNQLRKDVTETVKRAELLRKQ</sequence>
<name>O07501_CYTFI</name>
<reference evidence="1" key="1">
    <citation type="journal article" date="1997" name="J. Bacteriol.">
        <title>Role of the nhaC-encoded Na+/H+ antiporter of alkaliphilic Bacillus firmus OF4.</title>
        <authorList>
            <person name="Ito M."/>
            <person name="Guffanti A.A."/>
            <person name="Zemsky J."/>
            <person name="Ivey D.M."/>
            <person name="Krulwich T.A."/>
        </authorList>
    </citation>
    <scope>NUCLEOTIDE SEQUENCE</scope>
    <source>
        <strain evidence="1">OF4</strain>
    </source>
</reference>
<accession>O07501</accession>
<evidence type="ECO:0000313" key="1">
    <source>
        <dbReference type="EMBL" id="AAC45435.1"/>
    </source>
</evidence>
<dbReference type="EMBL" id="U61539">
    <property type="protein sequence ID" value="AAC45435.1"/>
    <property type="molecule type" value="Genomic_DNA"/>
</dbReference>
<protein>
    <submittedName>
        <fullName evidence="1">OrfA protein</fullName>
    </submittedName>
</protein>
<dbReference type="AlphaFoldDB" id="O07501"/>